<keyword evidence="1" id="KW-1133">Transmembrane helix</keyword>
<feature type="transmembrane region" description="Helical" evidence="1">
    <location>
        <begin position="129"/>
        <end position="148"/>
    </location>
</feature>
<reference evidence="2 3" key="1">
    <citation type="submission" date="2016-11" db="EMBL/GenBank/DDBJ databases">
        <authorList>
            <person name="Jaros S."/>
            <person name="Januszkiewicz K."/>
            <person name="Wedrychowicz H."/>
        </authorList>
    </citation>
    <scope>NUCLEOTIDE SEQUENCE [LARGE SCALE GENOMIC DNA]</scope>
    <source>
        <strain evidence="2 3">DSM 45627</strain>
    </source>
</reference>
<evidence type="ECO:0000256" key="1">
    <source>
        <dbReference type="SAM" id="Phobius"/>
    </source>
</evidence>
<dbReference type="OrthoDB" id="5118673at2"/>
<protein>
    <submittedName>
        <fullName evidence="2">Hypothetical membrane protein</fullName>
    </submittedName>
</protein>
<dbReference type="Pfam" id="PF06197">
    <property type="entry name" value="DUF998"/>
    <property type="match status" value="1"/>
</dbReference>
<dbReference type="EMBL" id="FQVU01000003">
    <property type="protein sequence ID" value="SHG75409.1"/>
    <property type="molecule type" value="Genomic_DNA"/>
</dbReference>
<dbReference type="AlphaFoldDB" id="A0A1M5MEV0"/>
<dbReference type="RefSeq" id="WP_159440874.1">
    <property type="nucleotide sequence ID" value="NZ_FQVU01000003.1"/>
</dbReference>
<sequence>MASAVAAPVFLVGGWTLAQAVGPPGFDAVADTISDLARRGVEHRWIMTLGLAGLGVSHVVTAIGSAALRPVSRVVLALAGAVTFLVAVFPQPVAGSSAVHGGLAATGFVLLALWPATTASRRGPTVRRPAVAIGVAAVSVGLLGWFAVHLDGATVGLWERVLAAQQALWPLVVVLALRATATGRRRVGEGDDTIGA</sequence>
<feature type="transmembrane region" description="Helical" evidence="1">
    <location>
        <begin position="74"/>
        <end position="93"/>
    </location>
</feature>
<accession>A0A1M5MEV0</accession>
<keyword evidence="1" id="KW-0472">Membrane</keyword>
<dbReference type="Proteomes" id="UP000186132">
    <property type="component" value="Unassembled WGS sequence"/>
</dbReference>
<keyword evidence="3" id="KW-1185">Reference proteome</keyword>
<dbReference type="InterPro" id="IPR009339">
    <property type="entry name" value="DUF998"/>
</dbReference>
<name>A0A1M5MEV0_9ACTN</name>
<organism evidence="2 3">
    <name type="scientific">Jatrophihabitans endophyticus</name>
    <dbReference type="NCBI Taxonomy" id="1206085"/>
    <lineage>
        <taxon>Bacteria</taxon>
        <taxon>Bacillati</taxon>
        <taxon>Actinomycetota</taxon>
        <taxon>Actinomycetes</taxon>
        <taxon>Jatrophihabitantales</taxon>
        <taxon>Jatrophihabitantaceae</taxon>
        <taxon>Jatrophihabitans</taxon>
    </lineage>
</organism>
<feature type="transmembrane region" description="Helical" evidence="1">
    <location>
        <begin position="44"/>
        <end position="67"/>
    </location>
</feature>
<gene>
    <name evidence="2" type="ORF">SAMN05443575_2701</name>
</gene>
<feature type="transmembrane region" description="Helical" evidence="1">
    <location>
        <begin position="160"/>
        <end position="177"/>
    </location>
</feature>
<keyword evidence="1" id="KW-0812">Transmembrane</keyword>
<evidence type="ECO:0000313" key="3">
    <source>
        <dbReference type="Proteomes" id="UP000186132"/>
    </source>
</evidence>
<evidence type="ECO:0000313" key="2">
    <source>
        <dbReference type="EMBL" id="SHG75409.1"/>
    </source>
</evidence>
<feature type="transmembrane region" description="Helical" evidence="1">
    <location>
        <begin position="99"/>
        <end position="117"/>
    </location>
</feature>
<dbReference type="STRING" id="1206085.SAMN05443575_2701"/>
<proteinExistence type="predicted"/>